<dbReference type="AlphaFoldDB" id="A0A170QD58"/>
<evidence type="ECO:0008006" key="2">
    <source>
        <dbReference type="Google" id="ProtNLM"/>
    </source>
</evidence>
<evidence type="ECO:0000313" key="1">
    <source>
        <dbReference type="EMBL" id="CUV09927.1"/>
    </source>
</evidence>
<accession>A0A170QD58</accession>
<dbReference type="InterPro" id="IPR036849">
    <property type="entry name" value="Enolase-like_C_sf"/>
</dbReference>
<name>A0A170QD58_9ZZZZ</name>
<gene>
    <name evidence="1" type="ORF">MGWOODY_Mmi141</name>
</gene>
<sequence>MDYADLDGNLLINNDPYNGVLVKDGYLKLPKGSGLGVSLNSDSENLI</sequence>
<protein>
    <recommendedName>
        <fullName evidence="2">Enolase C-terminal domain-containing protein</fullName>
    </recommendedName>
</protein>
<organism evidence="1">
    <name type="scientific">hydrothermal vent metagenome</name>
    <dbReference type="NCBI Taxonomy" id="652676"/>
    <lineage>
        <taxon>unclassified sequences</taxon>
        <taxon>metagenomes</taxon>
        <taxon>ecological metagenomes</taxon>
    </lineage>
</organism>
<dbReference type="Gene3D" id="3.20.20.120">
    <property type="entry name" value="Enolase-like C-terminal domain"/>
    <property type="match status" value="1"/>
</dbReference>
<dbReference type="EMBL" id="FAXC01000325">
    <property type="protein sequence ID" value="CUV09927.1"/>
    <property type="molecule type" value="Genomic_DNA"/>
</dbReference>
<proteinExistence type="predicted"/>
<reference evidence="1" key="1">
    <citation type="submission" date="2015-10" db="EMBL/GenBank/DDBJ databases">
        <authorList>
            <person name="Gilbert D.G."/>
        </authorList>
    </citation>
    <scope>NUCLEOTIDE SEQUENCE</scope>
</reference>
<dbReference type="SUPFAM" id="SSF51604">
    <property type="entry name" value="Enolase C-terminal domain-like"/>
    <property type="match status" value="1"/>
</dbReference>